<dbReference type="PROSITE" id="PS50865">
    <property type="entry name" value="ZF_MYND_2"/>
    <property type="match status" value="1"/>
</dbReference>
<feature type="domain" description="MYND-type" evidence="5">
    <location>
        <begin position="3"/>
        <end position="47"/>
    </location>
</feature>
<keyword evidence="7" id="KW-1185">Reference proteome</keyword>
<keyword evidence="3" id="KW-0862">Zinc</keyword>
<dbReference type="Pfam" id="PF20179">
    <property type="entry name" value="MSS51_C"/>
    <property type="match status" value="1"/>
</dbReference>
<organism evidence="6 7">
    <name type="scientific">Paspalum notatum var. saurae</name>
    <dbReference type="NCBI Taxonomy" id="547442"/>
    <lineage>
        <taxon>Eukaryota</taxon>
        <taxon>Viridiplantae</taxon>
        <taxon>Streptophyta</taxon>
        <taxon>Embryophyta</taxon>
        <taxon>Tracheophyta</taxon>
        <taxon>Spermatophyta</taxon>
        <taxon>Magnoliopsida</taxon>
        <taxon>Liliopsida</taxon>
        <taxon>Poales</taxon>
        <taxon>Poaceae</taxon>
        <taxon>PACMAD clade</taxon>
        <taxon>Panicoideae</taxon>
        <taxon>Andropogonodae</taxon>
        <taxon>Paspaleae</taxon>
        <taxon>Paspalinae</taxon>
        <taxon>Paspalum</taxon>
    </lineage>
</organism>
<evidence type="ECO:0000313" key="6">
    <source>
        <dbReference type="EMBL" id="WVZ65933.1"/>
    </source>
</evidence>
<gene>
    <name evidence="6" type="ORF">U9M48_015217</name>
</gene>
<dbReference type="EMBL" id="CP144747">
    <property type="protein sequence ID" value="WVZ65933.1"/>
    <property type="molecule type" value="Genomic_DNA"/>
</dbReference>
<sequence>MECAARGLAAEPCAGGVADRRCGGCGAVSYCSRAHQIIHWSVHKEECERFAEQMRHINLLSQFPFTFLEPPALIHGFPSARCFLLQSIKLHQRGLWKSECICGPDVASAEDLKSSQQILQSLMLFLLLYSIAAEWNLQSSLCPCTEPENPVRSVLESWEDYYQWRSLPMHSPVAVILHWPLTLYHCLQLSRLQTPRCDGEDTLCIHYLGALFHLLCCVLMRMCTTDFCHLDAPLATLMSKGPEKELLQLAAFGELRALFPGIQIHIELVGPEVPKSRDGEIVNISRYARCSDESCCCKSSIDSEDLSCTAVTLKLWNGLYHERCSDIMKVSNPHLIVAPNAGVAAYPSWMPTIVSVLFLIIDLMFFSRTQQPPILEIIRHTGIPAIFTDFCEEAAHLASCCISSITGQPLKIPVCDMLCHCILSNCSYQATK</sequence>
<evidence type="ECO:0000313" key="7">
    <source>
        <dbReference type="Proteomes" id="UP001341281"/>
    </source>
</evidence>
<reference evidence="6 7" key="1">
    <citation type="submission" date="2024-02" db="EMBL/GenBank/DDBJ databases">
        <title>High-quality chromosome-scale genome assembly of Pensacola bahiagrass (Paspalum notatum Flugge var. saurae).</title>
        <authorList>
            <person name="Vega J.M."/>
            <person name="Podio M."/>
            <person name="Orjuela J."/>
            <person name="Siena L.A."/>
            <person name="Pessino S.C."/>
            <person name="Combes M.C."/>
            <person name="Mariac C."/>
            <person name="Albertini E."/>
            <person name="Pupilli F."/>
            <person name="Ortiz J.P.A."/>
            <person name="Leblanc O."/>
        </authorList>
    </citation>
    <scope>NUCLEOTIDE SEQUENCE [LARGE SCALE GENOMIC DNA]</scope>
    <source>
        <strain evidence="6">R1</strain>
        <tissue evidence="6">Leaf</tissue>
    </source>
</reference>
<evidence type="ECO:0000256" key="3">
    <source>
        <dbReference type="ARBA" id="ARBA00022833"/>
    </source>
</evidence>
<evidence type="ECO:0000256" key="1">
    <source>
        <dbReference type="ARBA" id="ARBA00022723"/>
    </source>
</evidence>
<keyword evidence="1" id="KW-0479">Metal-binding</keyword>
<evidence type="ECO:0000259" key="5">
    <source>
        <dbReference type="PROSITE" id="PS50865"/>
    </source>
</evidence>
<evidence type="ECO:0000256" key="4">
    <source>
        <dbReference type="PROSITE-ProRule" id="PRU00134"/>
    </source>
</evidence>
<name>A0AAQ3T2Q7_PASNO</name>
<dbReference type="SUPFAM" id="SSF144232">
    <property type="entry name" value="HIT/MYND zinc finger-like"/>
    <property type="match status" value="1"/>
</dbReference>
<dbReference type="Pfam" id="PF01753">
    <property type="entry name" value="zf-MYND"/>
    <property type="match status" value="1"/>
</dbReference>
<proteinExistence type="predicted"/>
<accession>A0AAQ3T2Q7</accession>
<keyword evidence="2 4" id="KW-0863">Zinc-finger</keyword>
<evidence type="ECO:0000256" key="2">
    <source>
        <dbReference type="ARBA" id="ARBA00022771"/>
    </source>
</evidence>
<dbReference type="GO" id="GO:0008270">
    <property type="term" value="F:zinc ion binding"/>
    <property type="evidence" value="ECO:0007669"/>
    <property type="project" value="UniProtKB-KW"/>
</dbReference>
<dbReference type="AlphaFoldDB" id="A0AAQ3T2Q7"/>
<dbReference type="InterPro" id="IPR046824">
    <property type="entry name" value="Mss51-like_C"/>
</dbReference>
<dbReference type="InterPro" id="IPR002893">
    <property type="entry name" value="Znf_MYND"/>
</dbReference>
<dbReference type="Proteomes" id="UP001341281">
    <property type="component" value="Chromosome 03"/>
</dbReference>
<protein>
    <recommendedName>
        <fullName evidence="5">MYND-type domain-containing protein</fullName>
    </recommendedName>
</protein>
<dbReference type="PANTHER" id="PTHR47570:SF1">
    <property type="entry name" value="ZINC ION BINDING PROTEIN"/>
    <property type="match status" value="1"/>
</dbReference>
<dbReference type="Gene3D" id="6.10.140.2220">
    <property type="match status" value="1"/>
</dbReference>
<dbReference type="PANTHER" id="PTHR47570">
    <property type="entry name" value="ZINC ION BINDING PROTEIN"/>
    <property type="match status" value="1"/>
</dbReference>